<dbReference type="HOGENOM" id="CLU_566027_0_0_6"/>
<dbReference type="InterPro" id="IPR003593">
    <property type="entry name" value="AAA+_ATPase"/>
</dbReference>
<dbReference type="SUPFAM" id="SSF52540">
    <property type="entry name" value="P-loop containing nucleoside triphosphate hydrolases"/>
    <property type="match status" value="1"/>
</dbReference>
<evidence type="ECO:0000256" key="2">
    <source>
        <dbReference type="SAM" id="MobiDB-lite"/>
    </source>
</evidence>
<name>W5YU84_9GAMM</name>
<accession>W5YU84</accession>
<dbReference type="EMBL" id="CP007152">
    <property type="protein sequence ID" value="AHI32792.1"/>
    <property type="molecule type" value="Genomic_DNA"/>
</dbReference>
<reference evidence="4 5" key="1">
    <citation type="journal article" date="2014" name="Genome Announc.">
        <title>Draft Genome Sequences of Marinobacter similis A3d10T and Marinobacter salarius R9SW1T.</title>
        <authorList>
            <person name="Ivanova E.P."/>
            <person name="Ng H.J."/>
            <person name="Webb H.K."/>
            <person name="Feng G."/>
            <person name="Oshima K."/>
            <person name="Hattori M."/>
            <person name="Ohkuma M."/>
            <person name="Sergeev A.F."/>
            <person name="Mikhailov V.V."/>
            <person name="Crawford R.J."/>
            <person name="Sawabe T."/>
        </authorList>
    </citation>
    <scope>NUCLEOTIDE SEQUENCE [LARGE SCALE GENOMIC DNA]</scope>
    <source>
        <strain evidence="5">A3d10 and R9SW1</strain>
    </source>
</reference>
<comment type="similarity">
    <text evidence="1">Belongs to the AAA ATPase family.</text>
</comment>
<dbReference type="PROSITE" id="PS00674">
    <property type="entry name" value="AAA"/>
    <property type="match status" value="1"/>
</dbReference>
<dbReference type="KEGG" id="msr:AU15_20925"/>
<keyword evidence="1" id="KW-0547">Nucleotide-binding</keyword>
<protein>
    <submittedName>
        <fullName evidence="4">ATPase AAA</fullName>
    </submittedName>
</protein>
<dbReference type="AlphaFoldDB" id="W5YU84"/>
<dbReference type="Gene3D" id="3.40.50.300">
    <property type="entry name" value="P-loop containing nucleotide triphosphate hydrolases"/>
    <property type="match status" value="1"/>
</dbReference>
<dbReference type="SMART" id="SM00382">
    <property type="entry name" value="AAA"/>
    <property type="match status" value="1"/>
</dbReference>
<dbReference type="Pfam" id="PF00004">
    <property type="entry name" value="AAA"/>
    <property type="match status" value="1"/>
</dbReference>
<evidence type="ECO:0000313" key="5">
    <source>
        <dbReference type="Proteomes" id="UP000035081"/>
    </source>
</evidence>
<evidence type="ECO:0000259" key="3">
    <source>
        <dbReference type="SMART" id="SM00382"/>
    </source>
</evidence>
<dbReference type="PANTHER" id="PTHR23077">
    <property type="entry name" value="AAA-FAMILY ATPASE"/>
    <property type="match status" value="1"/>
</dbReference>
<dbReference type="Proteomes" id="UP000035081">
    <property type="component" value="Chromosome"/>
</dbReference>
<dbReference type="InterPro" id="IPR003959">
    <property type="entry name" value="ATPase_AAA_core"/>
</dbReference>
<dbReference type="InterPro" id="IPR027417">
    <property type="entry name" value="P-loop_NTPase"/>
</dbReference>
<dbReference type="GO" id="GO:0005524">
    <property type="term" value="F:ATP binding"/>
    <property type="evidence" value="ECO:0007669"/>
    <property type="project" value="UniProtKB-KW"/>
</dbReference>
<proteinExistence type="inferred from homology"/>
<dbReference type="InterPro" id="IPR050168">
    <property type="entry name" value="AAA_ATPase_domain"/>
</dbReference>
<dbReference type="InterPro" id="IPR003960">
    <property type="entry name" value="ATPase_AAA_CS"/>
</dbReference>
<dbReference type="CDD" id="cd19481">
    <property type="entry name" value="RecA-like_protease"/>
    <property type="match status" value="1"/>
</dbReference>
<evidence type="ECO:0000313" key="4">
    <source>
        <dbReference type="EMBL" id="AHI32792.1"/>
    </source>
</evidence>
<sequence length="496" mass="54233">MSTDQWLPNGADLGTDFKLRSLLQSGDGWQIFRTKGRSLVLVVEAALVDWWCSLALIEKDLFSALSIGGKDFFYLSSGADATIEPVSAGGGPQTKADALSFVDAWKETRKRLPDGSLQNSLFIERYSRLLPLTSEGSEIPDDEVLGRWLTGGVNVSVSSFRRIHALCGWMSVRDLIDVVRSAGFEVPPGSELLDKPAALGSSNACLLGKDENKRNDGGIEDPLVPEINGNADIQRSFNLPGREALEDFFNEHVVDIIFNPERYRTMGIDFPSAIILHGPPGCGKTFAVDRLVEFIGWPSYAIDSNSVGSPYIHETSKKISEVFDKALDNAPSVVVIDEMEAFLTDRRSGSSSGLHHVEEVAEFLRRIPEAISNRVLVIGMTNMIDMIDPAILRRGRFDHVIEVGMPSVDEIRSLLGSLLSGIPLSRELAVESFVKALVGRPLSDAAFFVREAARITAKNGKAQMDDESLEAAFASLPQEKGSRSTSIGFVWGEEKD</sequence>
<feature type="region of interest" description="Disordered" evidence="2">
    <location>
        <begin position="475"/>
        <end position="496"/>
    </location>
</feature>
<dbReference type="GO" id="GO:0016887">
    <property type="term" value="F:ATP hydrolysis activity"/>
    <property type="evidence" value="ECO:0007669"/>
    <property type="project" value="InterPro"/>
</dbReference>
<keyword evidence="1" id="KW-0067">ATP-binding</keyword>
<evidence type="ECO:0000256" key="1">
    <source>
        <dbReference type="RuleBase" id="RU003651"/>
    </source>
</evidence>
<feature type="domain" description="AAA+ ATPase" evidence="3">
    <location>
        <begin position="270"/>
        <end position="407"/>
    </location>
</feature>
<gene>
    <name evidence="4" type="ORF">AU15_20925</name>
</gene>
<organism evidence="4 5">
    <name type="scientific">Marinobacter salarius</name>
    <dbReference type="NCBI Taxonomy" id="1420917"/>
    <lineage>
        <taxon>Bacteria</taxon>
        <taxon>Pseudomonadati</taxon>
        <taxon>Pseudomonadota</taxon>
        <taxon>Gammaproteobacteria</taxon>
        <taxon>Pseudomonadales</taxon>
        <taxon>Marinobacteraceae</taxon>
        <taxon>Marinobacter</taxon>
    </lineage>
</organism>